<dbReference type="AlphaFoldDB" id="A0A372LPG8"/>
<evidence type="ECO:0000313" key="5">
    <source>
        <dbReference type="EMBL" id="RFU69870.1"/>
    </source>
</evidence>
<proteinExistence type="predicted"/>
<name>A0A372LPG8_9BACI</name>
<evidence type="ECO:0000259" key="4">
    <source>
        <dbReference type="Pfam" id="PF11611"/>
    </source>
</evidence>
<dbReference type="Proteomes" id="UP000264541">
    <property type="component" value="Unassembled WGS sequence"/>
</dbReference>
<keyword evidence="3" id="KW-1133">Transmembrane helix</keyword>
<evidence type="ECO:0000256" key="3">
    <source>
        <dbReference type="SAM" id="Phobius"/>
    </source>
</evidence>
<protein>
    <submittedName>
        <fullName evidence="5">DUF4352 domain-containing protein</fullName>
    </submittedName>
</protein>
<dbReference type="RefSeq" id="WP_117326350.1">
    <property type="nucleotide sequence ID" value="NZ_QVTE01000020.1"/>
</dbReference>
<dbReference type="InterPro" id="IPR029051">
    <property type="entry name" value="DUF4352"/>
</dbReference>
<dbReference type="Pfam" id="PF11611">
    <property type="entry name" value="DUF4352"/>
    <property type="match status" value="1"/>
</dbReference>
<feature type="domain" description="DUF4352" evidence="4">
    <location>
        <begin position="83"/>
        <end position="199"/>
    </location>
</feature>
<dbReference type="EMBL" id="QVTE01000020">
    <property type="protein sequence ID" value="RFU69870.1"/>
    <property type="molecule type" value="Genomic_DNA"/>
</dbReference>
<feature type="compositionally biased region" description="Low complexity" evidence="2">
    <location>
        <begin position="61"/>
        <end position="74"/>
    </location>
</feature>
<feature type="transmembrane region" description="Helical" evidence="3">
    <location>
        <begin position="38"/>
        <end position="58"/>
    </location>
</feature>
<accession>A0A372LPG8</accession>
<keyword evidence="3" id="KW-0812">Transmembrane</keyword>
<sequence length="218" mass="23678">MMSNLVQCKACNKEVAKGVKKCPHCGKDQRNWFMRHKIMTFIVAIILIAIISSAAGGGGSDSASTSGSTPADSSSKVKEEKVYKVNEPVVVDEKAEIVITKVEEKAQVGNEFISKKASDGGTLVAVQLTVKNVSEKPIGAFSTPTFKLVDEKGTEYETDIDASSNYSVETNIDNSKLMSDLNPNIKVTDVQVYEISKESYASGKWFIQVSGKEKIQIK</sequence>
<feature type="region of interest" description="Disordered" evidence="2">
    <location>
        <begin position="59"/>
        <end position="79"/>
    </location>
</feature>
<dbReference type="InterPro" id="IPR029050">
    <property type="entry name" value="Immunoprotect_excell_Ig-like"/>
</dbReference>
<reference evidence="5 6" key="1">
    <citation type="submission" date="2018-08" db="EMBL/GenBank/DDBJ databases">
        <title>Bacillus chawlae sp. nov., Bacillus glennii sp. nov., and Bacillus saganii sp. nov. Isolated from the Vehicle Assembly Building at Kennedy Space Center where the Viking Spacecraft were Assembled.</title>
        <authorList>
            <person name="Seuylemezian A."/>
            <person name="Vaishampayan P."/>
        </authorList>
    </citation>
    <scope>NUCLEOTIDE SEQUENCE [LARGE SCALE GENOMIC DNA]</scope>
    <source>
        <strain evidence="5 6">V47-23a</strain>
    </source>
</reference>
<dbReference type="OrthoDB" id="1938949at2"/>
<keyword evidence="6" id="KW-1185">Reference proteome</keyword>
<evidence type="ECO:0000256" key="2">
    <source>
        <dbReference type="SAM" id="MobiDB-lite"/>
    </source>
</evidence>
<evidence type="ECO:0000256" key="1">
    <source>
        <dbReference type="ARBA" id="ARBA00022729"/>
    </source>
</evidence>
<dbReference type="Gene3D" id="2.60.40.1240">
    <property type="match status" value="1"/>
</dbReference>
<keyword evidence="1" id="KW-0732">Signal</keyword>
<comment type="caution">
    <text evidence="5">The sequence shown here is derived from an EMBL/GenBank/DDBJ whole genome shotgun (WGS) entry which is preliminary data.</text>
</comment>
<organism evidence="5 6">
    <name type="scientific">Peribacillus saganii</name>
    <dbReference type="NCBI Taxonomy" id="2303992"/>
    <lineage>
        <taxon>Bacteria</taxon>
        <taxon>Bacillati</taxon>
        <taxon>Bacillota</taxon>
        <taxon>Bacilli</taxon>
        <taxon>Bacillales</taxon>
        <taxon>Bacillaceae</taxon>
        <taxon>Peribacillus</taxon>
    </lineage>
</organism>
<keyword evidence="3" id="KW-0472">Membrane</keyword>
<gene>
    <name evidence="5" type="ORF">D0469_08515</name>
</gene>
<evidence type="ECO:0000313" key="6">
    <source>
        <dbReference type="Proteomes" id="UP000264541"/>
    </source>
</evidence>